<dbReference type="InterPro" id="IPR029058">
    <property type="entry name" value="AB_hydrolase_fold"/>
</dbReference>
<dbReference type="GO" id="GO:0006508">
    <property type="term" value="P:proteolysis"/>
    <property type="evidence" value="ECO:0007669"/>
    <property type="project" value="InterPro"/>
</dbReference>
<organism evidence="3 4">
    <name type="scientific">Niastella populi</name>
    <dbReference type="NCBI Taxonomy" id="550983"/>
    <lineage>
        <taxon>Bacteria</taxon>
        <taxon>Pseudomonadati</taxon>
        <taxon>Bacteroidota</taxon>
        <taxon>Chitinophagia</taxon>
        <taxon>Chitinophagales</taxon>
        <taxon>Chitinophagaceae</taxon>
        <taxon>Niastella</taxon>
    </lineage>
</organism>
<dbReference type="GO" id="GO:0005737">
    <property type="term" value="C:cytoplasm"/>
    <property type="evidence" value="ECO:0007669"/>
    <property type="project" value="TreeGrafter"/>
</dbReference>
<dbReference type="STRING" id="550983.A4R26_21730"/>
<dbReference type="InterPro" id="IPR011600">
    <property type="entry name" value="Pept_C14_caspase"/>
</dbReference>
<name>A0A1V9FKV2_9BACT</name>
<dbReference type="OrthoDB" id="9812126at2"/>
<dbReference type="GO" id="GO:0004197">
    <property type="term" value="F:cysteine-type endopeptidase activity"/>
    <property type="evidence" value="ECO:0007669"/>
    <property type="project" value="InterPro"/>
</dbReference>
<dbReference type="PANTHER" id="PTHR48104:SF30">
    <property type="entry name" value="METACASPASE-1"/>
    <property type="match status" value="1"/>
</dbReference>
<dbReference type="PROSITE" id="PS51257">
    <property type="entry name" value="PROKAR_LIPOPROTEIN"/>
    <property type="match status" value="1"/>
</dbReference>
<dbReference type="Gene3D" id="3.40.50.1460">
    <property type="match status" value="1"/>
</dbReference>
<comment type="caution">
    <text evidence="3">The sequence shown here is derived from an EMBL/GenBank/DDBJ whole genome shotgun (WGS) entry which is preliminary data.</text>
</comment>
<keyword evidence="4" id="KW-1185">Reference proteome</keyword>
<dbReference type="SUPFAM" id="SSF53474">
    <property type="entry name" value="alpha/beta-Hydrolases"/>
    <property type="match status" value="1"/>
</dbReference>
<evidence type="ECO:0000313" key="3">
    <source>
        <dbReference type="EMBL" id="OQP59013.1"/>
    </source>
</evidence>
<evidence type="ECO:0000259" key="1">
    <source>
        <dbReference type="Pfam" id="PF00656"/>
    </source>
</evidence>
<feature type="domain" description="Peptidase C14 caspase" evidence="1">
    <location>
        <begin position="5"/>
        <end position="273"/>
    </location>
</feature>
<sequence>MPRIFALLTGIKDYHPQSGVSGLSGCVNDVNNMEAMLVKKFGAANVAVKKLLNEQATREAFRDSFVSHLINNPAIQPDDTVLFYYSGHGSFSKSNAAFSTWDSEGRDETLVLYDSRCAGGFDLADKELRLLLSRIRATSIIVIVDACHSGSITRNINDLDVILLGKAKHAPARSNDAGRNLADYFTVNNEGYEQLLDENNKARLPELRCITLSACDRTEVAYESSYSPEGMFTSMMLEALNAGVVNLSYSQLYEQLYTLLKRRARQQTPQLQVSGNFNVNTVVFENTVAAGNGIYQVVKENGKVTINCGALHGMKNDRQSVKSMAVSITDKDDPAAAPRLAKITAVGLDNAELENITLTPKIYQGTLLNLPPAVCIYVNADAATQQAWQQLAEKEKEETLAFVYSKDQYHDYELKVHANRVSLTEPATGKVIKQTDNASPQALVYILACCNKINDWHLLQALHNYAMPEDSLSQVFNTEMNIELFNREKQEWELQKGNELVVYLDEQNNDIPINMHLTTGPGTGWYCGVYYLNSRFGIEVCTNPVNESKLTSNEPMNPLEGASITMDDGVDEMTDYLKLVIGREPFKDFLINEFDGFEKSNNEYGLGKKKSLRRAVKIDQSWFVKTIAIRIVRRSGAIDSDTSFNLGKLTMHQNNALNGRASVSSITAHAKSVHPAEQLRQFVAENGYELVNLETTRSANGASVVWVDKLQGDVSKQEPLMITLAEIPADDQGIAAITMEDGVIQLIGFGSPDKEAGNYSFEIPVLPEDQQRKKNLVRAAWFCFVKVVLKKDLSMLRKVIYENGRVDYKNISGTVVNPGMKVAVCIHGIIGNTKGMAASMEFLQAERQYDLILAFDYENLNAKIEDIALTFKTMLANAGVSSTTPVDIISHSMGGLISRYMIEHIKGTEGWVNRLFMFGTPNAGSVLGSIPKIRDWTVTVLTLACNFGGAALGAVGPVLSAAGKALGATKVATNSLAQMAIDSSFYDELNNKPDVNTVTTKYHIIAGNVLEFKPAEDSGRFEKVMEKIKRQVGEMLYSADTKNDIAVGVDSILTLPQGISVTKQTFPGHHMNYFDLAAPMNYFKTLV</sequence>
<dbReference type="Pfam" id="PF00656">
    <property type="entry name" value="Peptidase_C14"/>
    <property type="match status" value="1"/>
</dbReference>
<proteinExistence type="predicted"/>
<dbReference type="Pfam" id="PF24096">
    <property type="entry name" value="DUF7379"/>
    <property type="match status" value="1"/>
</dbReference>
<reference evidence="4" key="1">
    <citation type="submission" date="2016-04" db="EMBL/GenBank/DDBJ databases">
        <authorList>
            <person name="Chen L."/>
            <person name="Zhuang W."/>
            <person name="Wang G."/>
        </authorList>
    </citation>
    <scope>NUCLEOTIDE SEQUENCE [LARGE SCALE GENOMIC DNA]</scope>
    <source>
        <strain evidence="4">208</strain>
    </source>
</reference>
<protein>
    <submittedName>
        <fullName evidence="3">Uncharacterized protein</fullName>
    </submittedName>
</protein>
<dbReference type="Gene3D" id="3.40.50.1820">
    <property type="entry name" value="alpha/beta hydrolase"/>
    <property type="match status" value="1"/>
</dbReference>
<dbReference type="Proteomes" id="UP000192276">
    <property type="component" value="Unassembled WGS sequence"/>
</dbReference>
<dbReference type="EMBL" id="LWBP01000185">
    <property type="protein sequence ID" value="OQP59013.1"/>
    <property type="molecule type" value="Genomic_DNA"/>
</dbReference>
<dbReference type="RefSeq" id="WP_081164694.1">
    <property type="nucleotide sequence ID" value="NZ_LWBP01000185.1"/>
</dbReference>
<dbReference type="PANTHER" id="PTHR48104">
    <property type="entry name" value="METACASPASE-4"/>
    <property type="match status" value="1"/>
</dbReference>
<dbReference type="InterPro" id="IPR050452">
    <property type="entry name" value="Metacaspase"/>
</dbReference>
<evidence type="ECO:0000259" key="2">
    <source>
        <dbReference type="Pfam" id="PF24096"/>
    </source>
</evidence>
<gene>
    <name evidence="3" type="ORF">A4R26_21730</name>
</gene>
<evidence type="ECO:0000313" key="4">
    <source>
        <dbReference type="Proteomes" id="UP000192276"/>
    </source>
</evidence>
<accession>A0A1V9FKV2</accession>
<feature type="domain" description="DUF7379" evidence="2">
    <location>
        <begin position="826"/>
        <end position="990"/>
    </location>
</feature>
<dbReference type="AlphaFoldDB" id="A0A1V9FKV2"/>
<dbReference type="InterPro" id="IPR055803">
    <property type="entry name" value="DUF7379"/>
</dbReference>